<dbReference type="EMBL" id="KN822985">
    <property type="protein sequence ID" value="KIO29260.1"/>
    <property type="molecule type" value="Genomic_DNA"/>
</dbReference>
<reference evidence="2" key="2">
    <citation type="submission" date="2015-01" db="EMBL/GenBank/DDBJ databases">
        <title>Evolutionary Origins and Diversification of the Mycorrhizal Mutualists.</title>
        <authorList>
            <consortium name="DOE Joint Genome Institute"/>
            <consortium name="Mycorrhizal Genomics Consortium"/>
            <person name="Kohler A."/>
            <person name="Kuo A."/>
            <person name="Nagy L.G."/>
            <person name="Floudas D."/>
            <person name="Copeland A."/>
            <person name="Barry K.W."/>
            <person name="Cichocki N."/>
            <person name="Veneault-Fourrey C."/>
            <person name="LaButti K."/>
            <person name="Lindquist E.A."/>
            <person name="Lipzen A."/>
            <person name="Lundell T."/>
            <person name="Morin E."/>
            <person name="Murat C."/>
            <person name="Riley R."/>
            <person name="Ohm R."/>
            <person name="Sun H."/>
            <person name="Tunlid A."/>
            <person name="Henrissat B."/>
            <person name="Grigoriev I.V."/>
            <person name="Hibbett D.S."/>
            <person name="Martin F."/>
        </authorList>
    </citation>
    <scope>NUCLEOTIDE SEQUENCE [LARGE SCALE GENOMIC DNA]</scope>
    <source>
        <strain evidence="2">MUT 4182</strain>
    </source>
</reference>
<dbReference type="SUPFAM" id="SSF52047">
    <property type="entry name" value="RNI-like"/>
    <property type="match status" value="1"/>
</dbReference>
<dbReference type="Gene3D" id="3.80.10.10">
    <property type="entry name" value="Ribonuclease Inhibitor"/>
    <property type="match status" value="1"/>
</dbReference>
<dbReference type="AlphaFoldDB" id="A0A0C3QDW4"/>
<evidence type="ECO:0000313" key="2">
    <source>
        <dbReference type="Proteomes" id="UP000054248"/>
    </source>
</evidence>
<organism evidence="1 2">
    <name type="scientific">Tulasnella calospora MUT 4182</name>
    <dbReference type="NCBI Taxonomy" id="1051891"/>
    <lineage>
        <taxon>Eukaryota</taxon>
        <taxon>Fungi</taxon>
        <taxon>Dikarya</taxon>
        <taxon>Basidiomycota</taxon>
        <taxon>Agaricomycotina</taxon>
        <taxon>Agaricomycetes</taxon>
        <taxon>Cantharellales</taxon>
        <taxon>Tulasnellaceae</taxon>
        <taxon>Tulasnella</taxon>
    </lineage>
</organism>
<reference evidence="1 2" key="1">
    <citation type="submission" date="2014-04" db="EMBL/GenBank/DDBJ databases">
        <authorList>
            <consortium name="DOE Joint Genome Institute"/>
            <person name="Kuo A."/>
            <person name="Girlanda M."/>
            <person name="Perotto S."/>
            <person name="Kohler A."/>
            <person name="Nagy L.G."/>
            <person name="Floudas D."/>
            <person name="Copeland A."/>
            <person name="Barry K.W."/>
            <person name="Cichocki N."/>
            <person name="Veneault-Fourrey C."/>
            <person name="LaButti K."/>
            <person name="Lindquist E.A."/>
            <person name="Lipzen A."/>
            <person name="Lundell T."/>
            <person name="Morin E."/>
            <person name="Murat C."/>
            <person name="Sun H."/>
            <person name="Tunlid A."/>
            <person name="Henrissat B."/>
            <person name="Grigoriev I.V."/>
            <person name="Hibbett D.S."/>
            <person name="Martin F."/>
            <person name="Nordberg H.P."/>
            <person name="Cantor M.N."/>
            <person name="Hua S.X."/>
        </authorList>
    </citation>
    <scope>NUCLEOTIDE SEQUENCE [LARGE SCALE GENOMIC DNA]</scope>
    <source>
        <strain evidence="1 2">MUT 4182</strain>
    </source>
</reference>
<protein>
    <recommendedName>
        <fullName evidence="3">F-box domain-containing protein</fullName>
    </recommendedName>
</protein>
<accession>A0A0C3QDW4</accession>
<proteinExistence type="predicted"/>
<evidence type="ECO:0008006" key="3">
    <source>
        <dbReference type="Google" id="ProtNLM"/>
    </source>
</evidence>
<name>A0A0C3QDW4_9AGAM</name>
<dbReference type="HOGENOM" id="CLU_039659_0_0_1"/>
<keyword evidence="2" id="KW-1185">Reference proteome</keyword>
<sequence length="373" mass="42220">MSPMVASLVTLSDSDSAIALYETSGRDKHDPDIIQIKRHRNLLVPISRLHRELLHQIFQATLSSRWTRSLHLYPPSPFPYYATLFTLRRVSHNWGHEIVNAPLFWTLISPRFNTSLQDLIWERSGDAALEVDVSRRWDSNRNNIYWTEAEKAYLARAMSREIRELHAMVPAAENLDPYIVDRDHPRMYSLSLYGVGRLISTHALRTPQLAELRLYKCSLTWNALPNLRSLSVSITSGPNLTDLIQVLQSSPLLEQLNLDRITIPPEDPSNRATIPLTPINLPRLSTIVIRDISFNLLSGLFARLSPSTTCRISKVEAVLEHGLGLASFCHHAGRVCIPQGLVEQIIDPRLHILPHALYLQVAPDRWLNVGAAG</sequence>
<dbReference type="OrthoDB" id="3206284at2759"/>
<dbReference type="Proteomes" id="UP000054248">
    <property type="component" value="Unassembled WGS sequence"/>
</dbReference>
<gene>
    <name evidence="1" type="ORF">M407DRAFT_21652</name>
</gene>
<evidence type="ECO:0000313" key="1">
    <source>
        <dbReference type="EMBL" id="KIO29260.1"/>
    </source>
</evidence>
<dbReference type="InterPro" id="IPR032675">
    <property type="entry name" value="LRR_dom_sf"/>
</dbReference>